<dbReference type="EMBL" id="QDDL01000001">
    <property type="protein sequence ID" value="PVZ72542.1"/>
    <property type="molecule type" value="Genomic_DNA"/>
</dbReference>
<protein>
    <recommendedName>
        <fullName evidence="5">Porin domain-containing protein</fullName>
    </recommendedName>
</protein>
<reference evidence="6 7" key="1">
    <citation type="submission" date="2018-04" db="EMBL/GenBank/DDBJ databases">
        <title>Thalassorhabdus spongiae gen. nov., sp. nov., isolated from a marine sponge in South-West Iceland.</title>
        <authorList>
            <person name="Knobloch S."/>
            <person name="Daussin A."/>
            <person name="Johannsson R."/>
            <person name="Marteinsson V.T."/>
        </authorList>
    </citation>
    <scope>NUCLEOTIDE SEQUENCE [LARGE SCALE GENOMIC DNA]</scope>
    <source>
        <strain evidence="6 7">Hp12</strain>
    </source>
</reference>
<dbReference type="InterPro" id="IPR033900">
    <property type="entry name" value="Gram_neg_porin_domain"/>
</dbReference>
<evidence type="ECO:0000256" key="3">
    <source>
        <dbReference type="ARBA" id="ARBA00023136"/>
    </source>
</evidence>
<dbReference type="CDD" id="cd00342">
    <property type="entry name" value="gram_neg_porins"/>
    <property type="match status" value="1"/>
</dbReference>
<keyword evidence="3" id="KW-0472">Membrane</keyword>
<evidence type="ECO:0000259" key="5">
    <source>
        <dbReference type="Pfam" id="PF13609"/>
    </source>
</evidence>
<dbReference type="InterPro" id="IPR050298">
    <property type="entry name" value="Gram-neg_bact_OMP"/>
</dbReference>
<comment type="caution">
    <text evidence="6">The sequence shown here is derived from an EMBL/GenBank/DDBJ whole genome shotgun (WGS) entry which is preliminary data.</text>
</comment>
<dbReference type="Proteomes" id="UP000244906">
    <property type="component" value="Unassembled WGS sequence"/>
</dbReference>
<evidence type="ECO:0000313" key="6">
    <source>
        <dbReference type="EMBL" id="PVZ72542.1"/>
    </source>
</evidence>
<feature type="chain" id="PRO_5015940183" description="Porin domain-containing protein" evidence="4">
    <location>
        <begin position="28"/>
        <end position="355"/>
    </location>
</feature>
<keyword evidence="7" id="KW-1185">Reference proteome</keyword>
<dbReference type="OrthoDB" id="784582at2"/>
<organism evidence="6 7">
    <name type="scientific">Pelagibaculum spongiae</name>
    <dbReference type="NCBI Taxonomy" id="2080658"/>
    <lineage>
        <taxon>Bacteria</taxon>
        <taxon>Pseudomonadati</taxon>
        <taxon>Pseudomonadota</taxon>
        <taxon>Gammaproteobacteria</taxon>
        <taxon>Oceanospirillales</taxon>
        <taxon>Pelagibaculum</taxon>
    </lineage>
</organism>
<evidence type="ECO:0000256" key="2">
    <source>
        <dbReference type="ARBA" id="ARBA00022729"/>
    </source>
</evidence>
<dbReference type="PANTHER" id="PTHR34501:SF2">
    <property type="entry name" value="OUTER MEMBRANE PORIN F-RELATED"/>
    <property type="match status" value="1"/>
</dbReference>
<keyword evidence="2 4" id="KW-0732">Signal</keyword>
<dbReference type="AlphaFoldDB" id="A0A2V1H7S0"/>
<dbReference type="PANTHER" id="PTHR34501">
    <property type="entry name" value="PROTEIN YDDL-RELATED"/>
    <property type="match status" value="1"/>
</dbReference>
<dbReference type="InterPro" id="IPR023614">
    <property type="entry name" value="Porin_dom_sf"/>
</dbReference>
<dbReference type="Gene3D" id="2.40.160.10">
    <property type="entry name" value="Porin"/>
    <property type="match status" value="1"/>
</dbReference>
<evidence type="ECO:0000256" key="4">
    <source>
        <dbReference type="SAM" id="SignalP"/>
    </source>
</evidence>
<feature type="signal peptide" evidence="4">
    <location>
        <begin position="1"/>
        <end position="27"/>
    </location>
</feature>
<dbReference type="GO" id="GO:0015288">
    <property type="term" value="F:porin activity"/>
    <property type="evidence" value="ECO:0007669"/>
    <property type="project" value="InterPro"/>
</dbReference>
<comment type="subcellular location">
    <subcellularLocation>
        <location evidence="1">Cell outer membrane</location>
        <topology evidence="1">Multi-pass membrane protein</topology>
    </subcellularLocation>
</comment>
<dbReference type="GO" id="GO:0009279">
    <property type="term" value="C:cell outer membrane"/>
    <property type="evidence" value="ECO:0007669"/>
    <property type="project" value="UniProtKB-SubCell"/>
</dbReference>
<evidence type="ECO:0000313" key="7">
    <source>
        <dbReference type="Proteomes" id="UP000244906"/>
    </source>
</evidence>
<dbReference type="Pfam" id="PF13609">
    <property type="entry name" value="Porin_4"/>
    <property type="match status" value="1"/>
</dbReference>
<gene>
    <name evidence="6" type="ORF">DC094_05970</name>
</gene>
<evidence type="ECO:0000256" key="1">
    <source>
        <dbReference type="ARBA" id="ARBA00004571"/>
    </source>
</evidence>
<proteinExistence type="predicted"/>
<dbReference type="SUPFAM" id="SSF56935">
    <property type="entry name" value="Porins"/>
    <property type="match status" value="1"/>
</dbReference>
<dbReference type="RefSeq" id="WP_116686128.1">
    <property type="nucleotide sequence ID" value="NZ_CAWNYD010000001.1"/>
</dbReference>
<accession>A0A2V1H7S0</accession>
<sequence>MRLSFAFRLSAISLAMTGLFVSTAVSAQSLEDRIRSLESQIGQMESTPGQGSGGAVEIYGSLRTFATYQSVDSDLGDDSSTDINDAASRIGIRTSTSHGDWTATARGEWAVRIGGNADFGDGRLAYVQVGHKALGKIGVGQQWGGFYNHVGAVTDIGNNGTPGGYSAIGGGFRLGNLISYTNSIGPVAIQVDNQFDGEDDTSSTSNNRDNLELYGLSASISESNCTVGVAYQERKLDDSNGSDKLAGIAVGYKFGSAYISASYVDRDNATGADPKAYDLSGSYSMGKNTLIGHYYNLDTDNAAGDKTNGVLLSVQHQMNDQLRLWTSLRLDDADTDNKETTSVDFGMRYDFSMSL</sequence>
<feature type="domain" description="Porin" evidence="5">
    <location>
        <begin position="20"/>
        <end position="334"/>
    </location>
</feature>
<name>A0A2V1H7S0_9GAMM</name>